<dbReference type="GO" id="GO:0016747">
    <property type="term" value="F:acyltransferase activity, transferring groups other than amino-acyl groups"/>
    <property type="evidence" value="ECO:0007669"/>
    <property type="project" value="InterPro"/>
</dbReference>
<name>A0A4R4VGT0_9ACTN</name>
<dbReference type="PROSITE" id="PS51186">
    <property type="entry name" value="GNAT"/>
    <property type="match status" value="1"/>
</dbReference>
<accession>A0A4R4VGT0</accession>
<evidence type="ECO:0000313" key="3">
    <source>
        <dbReference type="Proteomes" id="UP000295258"/>
    </source>
</evidence>
<feature type="domain" description="N-acetyltransferase" evidence="1">
    <location>
        <begin position="77"/>
        <end position="201"/>
    </location>
</feature>
<keyword evidence="2" id="KW-0808">Transferase</keyword>
<dbReference type="EMBL" id="SMKO01000043">
    <property type="protein sequence ID" value="TDD04839.1"/>
    <property type="molecule type" value="Genomic_DNA"/>
</dbReference>
<protein>
    <submittedName>
        <fullName evidence="2">N-acetyltransferase</fullName>
    </submittedName>
</protein>
<dbReference type="AlphaFoldDB" id="A0A4R4VGT0"/>
<keyword evidence="3" id="KW-1185">Reference proteome</keyword>
<evidence type="ECO:0000313" key="2">
    <source>
        <dbReference type="EMBL" id="TDD04839.1"/>
    </source>
</evidence>
<dbReference type="InterPro" id="IPR000182">
    <property type="entry name" value="GNAT_dom"/>
</dbReference>
<comment type="caution">
    <text evidence="2">The sequence shown here is derived from an EMBL/GenBank/DDBJ whole genome shotgun (WGS) entry which is preliminary data.</text>
</comment>
<dbReference type="SUPFAM" id="SSF55729">
    <property type="entry name" value="Acyl-CoA N-acyltransferases (Nat)"/>
    <property type="match status" value="1"/>
</dbReference>
<reference evidence="2 3" key="1">
    <citation type="submission" date="2019-03" db="EMBL/GenBank/DDBJ databases">
        <title>Draft genome sequences of novel Actinobacteria.</title>
        <authorList>
            <person name="Sahin N."/>
            <person name="Ay H."/>
            <person name="Saygin H."/>
        </authorList>
    </citation>
    <scope>NUCLEOTIDE SEQUENCE [LARGE SCALE GENOMIC DNA]</scope>
    <source>
        <strain evidence="2 3">KC310</strain>
    </source>
</reference>
<dbReference type="InterPro" id="IPR016181">
    <property type="entry name" value="Acyl_CoA_acyltransferase"/>
</dbReference>
<dbReference type="Proteomes" id="UP000295258">
    <property type="component" value="Unassembled WGS sequence"/>
</dbReference>
<sequence length="201" mass="21099">MGVAADGMTAAVGRDVPGALASRLLDLVAGGAPSPPGQPPEVLEQCRVLLGGTTTVSSGPCYVVPPPPVIFDAPGAVVLRSDDPAHAERVRPLRPPNWASDEWDDLLDGRDGAPWAMAVADEQVVAVCHTPRRTPDGAEAGVWTAPAFRGRGLAAATTATWAGLLPRTRLFYSTSADNHSSQRVAARLGLRAIGWLWKLTR</sequence>
<dbReference type="Gene3D" id="3.40.630.30">
    <property type="match status" value="1"/>
</dbReference>
<dbReference type="Pfam" id="PF13302">
    <property type="entry name" value="Acetyltransf_3"/>
    <property type="match status" value="1"/>
</dbReference>
<gene>
    <name evidence="2" type="ORF">E1292_18215</name>
</gene>
<organism evidence="2 3">
    <name type="scientific">Nonomuraea deserti</name>
    <dbReference type="NCBI Taxonomy" id="1848322"/>
    <lineage>
        <taxon>Bacteria</taxon>
        <taxon>Bacillati</taxon>
        <taxon>Actinomycetota</taxon>
        <taxon>Actinomycetes</taxon>
        <taxon>Streptosporangiales</taxon>
        <taxon>Streptosporangiaceae</taxon>
        <taxon>Nonomuraea</taxon>
    </lineage>
</organism>
<proteinExistence type="predicted"/>
<evidence type="ECO:0000259" key="1">
    <source>
        <dbReference type="PROSITE" id="PS51186"/>
    </source>
</evidence>